<dbReference type="EMBL" id="LPUR01000017">
    <property type="protein sequence ID" value="KXH80545.1"/>
    <property type="molecule type" value="Genomic_DNA"/>
</dbReference>
<dbReference type="OrthoDB" id="1143459at2"/>
<accession>A0A135W6I8</accession>
<comment type="caution">
    <text evidence="2">The sequence shown here is derived from an EMBL/GenBank/DDBJ whole genome shotgun (WGS) entry which is preliminary data.</text>
</comment>
<evidence type="ECO:0000313" key="3">
    <source>
        <dbReference type="Proteomes" id="UP000070513"/>
    </source>
</evidence>
<name>A0A135W6I8_9FLAO</name>
<organism evidence="2 3">
    <name type="scientific">Chryseobacterium kwangjuense</name>
    <dbReference type="NCBI Taxonomy" id="267125"/>
    <lineage>
        <taxon>Bacteria</taxon>
        <taxon>Pseudomonadati</taxon>
        <taxon>Bacteroidota</taxon>
        <taxon>Flavobacteriia</taxon>
        <taxon>Flavobacteriales</taxon>
        <taxon>Weeksellaceae</taxon>
        <taxon>Chryseobacterium group</taxon>
        <taxon>Chryseobacterium</taxon>
    </lineage>
</organism>
<gene>
    <name evidence="2" type="ORF">AU378_19330</name>
</gene>
<proteinExistence type="predicted"/>
<evidence type="ECO:0000313" key="2">
    <source>
        <dbReference type="EMBL" id="KXH80545.1"/>
    </source>
</evidence>
<dbReference type="AlphaFoldDB" id="A0A135W6I8"/>
<dbReference type="Pfam" id="PF09832">
    <property type="entry name" value="DUF2059"/>
    <property type="match status" value="1"/>
</dbReference>
<evidence type="ECO:0000259" key="1">
    <source>
        <dbReference type="Pfam" id="PF09832"/>
    </source>
</evidence>
<reference evidence="2 3" key="2">
    <citation type="journal article" date="2016" name="Genome Announc.">
        <title>Draft Genome Sequence of a Biocontrol Rhizobacterium, Chryseobacterium kwangjuense Strain KJ1R5, Isolated from Pepper (Capsicum annuum).</title>
        <authorList>
            <person name="Jeong J.J."/>
            <person name="Park H."/>
            <person name="Park B.H."/>
            <person name="Mannaa M."/>
            <person name="Sang M.K."/>
            <person name="Choi I.G."/>
            <person name="Kim K.D."/>
        </authorList>
    </citation>
    <scope>NUCLEOTIDE SEQUENCE [LARGE SCALE GENOMIC DNA]</scope>
    <source>
        <strain evidence="2 3">KJ1R5</strain>
    </source>
</reference>
<reference evidence="3" key="1">
    <citation type="submission" date="2015-12" db="EMBL/GenBank/DDBJ databases">
        <title>Genome sequence of a biocontrol rhizobacterium Chryseobacterium kwangjuense strain KJ1R5 isolated from pepper (Capsicum annuum L.).</title>
        <authorList>
            <person name="Jeong J.-J."/>
            <person name="Park H."/>
            <person name="Mannaa M."/>
            <person name="Sang M.K."/>
            <person name="Choi I.-G."/>
            <person name="Kim K.D."/>
        </authorList>
    </citation>
    <scope>NUCLEOTIDE SEQUENCE [LARGE SCALE GENOMIC DNA]</scope>
    <source>
        <strain evidence="3">KJ1R5</strain>
    </source>
</reference>
<dbReference type="Proteomes" id="UP000070513">
    <property type="component" value="Unassembled WGS sequence"/>
</dbReference>
<feature type="domain" description="DUF2059" evidence="1">
    <location>
        <begin position="71"/>
        <end position="127"/>
    </location>
</feature>
<dbReference type="RefSeq" id="WP_062653035.1">
    <property type="nucleotide sequence ID" value="NZ_LPUR01000017.1"/>
</dbReference>
<sequence>MKKLITIIGLCVGTIVFSQSLETKARELIKVTGSDKLALIGMQQFIEQSKQSNPNISHEFWDEFAKEVTSERIIEMYVPLYAKYYTESDLDELIKFYKTPIGQKVLKVTPAIAKESMEAGGKMGGEIGQLVQERLNKKKGYQNPPPPMK</sequence>
<protein>
    <recommendedName>
        <fullName evidence="1">DUF2059 domain-containing protein</fullName>
    </recommendedName>
</protein>
<dbReference type="InterPro" id="IPR018637">
    <property type="entry name" value="DUF2059"/>
</dbReference>